<reference evidence="3" key="1">
    <citation type="submission" date="2019-11" db="EMBL/GenBank/DDBJ databases">
        <authorList>
            <person name="Liu Y."/>
            <person name="Hou J."/>
            <person name="Li T.-Q."/>
            <person name="Guan C.-H."/>
            <person name="Wu X."/>
            <person name="Wu H.-Z."/>
            <person name="Ling F."/>
            <person name="Zhang R."/>
            <person name="Shi X.-G."/>
            <person name="Ren J.-P."/>
            <person name="Chen E.-F."/>
            <person name="Sun J.-M."/>
        </authorList>
    </citation>
    <scope>NUCLEOTIDE SEQUENCE</scope>
    <source>
        <strain evidence="3">Adult_tree_wgs_1</strain>
        <tissue evidence="3">Leaves</tissue>
    </source>
</reference>
<dbReference type="InterPro" id="IPR050796">
    <property type="entry name" value="SCF_F-box_component"/>
</dbReference>
<evidence type="ECO:0000313" key="3">
    <source>
        <dbReference type="EMBL" id="KAF7126632.1"/>
    </source>
</evidence>
<dbReference type="OrthoDB" id="5314306at2759"/>
<dbReference type="Proteomes" id="UP000626092">
    <property type="component" value="Unassembled WGS sequence"/>
</dbReference>
<feature type="region of interest" description="Disordered" evidence="1">
    <location>
        <begin position="398"/>
        <end position="443"/>
    </location>
</feature>
<feature type="compositionally biased region" description="Low complexity" evidence="1">
    <location>
        <begin position="406"/>
        <end position="415"/>
    </location>
</feature>
<organism evidence="3 4">
    <name type="scientific">Rhododendron simsii</name>
    <name type="common">Sims's rhododendron</name>
    <dbReference type="NCBI Taxonomy" id="118357"/>
    <lineage>
        <taxon>Eukaryota</taxon>
        <taxon>Viridiplantae</taxon>
        <taxon>Streptophyta</taxon>
        <taxon>Embryophyta</taxon>
        <taxon>Tracheophyta</taxon>
        <taxon>Spermatophyta</taxon>
        <taxon>Magnoliopsida</taxon>
        <taxon>eudicotyledons</taxon>
        <taxon>Gunneridae</taxon>
        <taxon>Pentapetalae</taxon>
        <taxon>asterids</taxon>
        <taxon>Ericales</taxon>
        <taxon>Ericaceae</taxon>
        <taxon>Ericoideae</taxon>
        <taxon>Rhodoreae</taxon>
        <taxon>Rhododendron</taxon>
    </lineage>
</organism>
<evidence type="ECO:0000256" key="1">
    <source>
        <dbReference type="SAM" id="MobiDB-lite"/>
    </source>
</evidence>
<dbReference type="AlphaFoldDB" id="A0A834G6F1"/>
<dbReference type="PANTHER" id="PTHR31672:SF13">
    <property type="entry name" value="F-BOX PROTEIN CPR30-LIKE"/>
    <property type="match status" value="1"/>
</dbReference>
<keyword evidence="4" id="KW-1185">Reference proteome</keyword>
<feature type="domain" description="F-box associated beta-propeller type 3" evidence="2">
    <location>
        <begin position="51"/>
        <end position="306"/>
    </location>
</feature>
<accession>A0A834G6F1</accession>
<feature type="compositionally biased region" description="Acidic residues" evidence="1">
    <location>
        <begin position="430"/>
        <end position="443"/>
    </location>
</feature>
<dbReference type="InterPro" id="IPR017451">
    <property type="entry name" value="F-box-assoc_interact_dom"/>
</dbReference>
<sequence length="443" mass="49870">MLYDNLPLVIVRQCIFDGRWSRLEHYKLFIDTGDDDNTFDEYLEIPFPLKSSRLHYYFLLGYVKGLFCVFERDKIFLWNPSIRKSISLPKPCITTKTHGSLAYDLGFGYDSRTNDYKVVRVVILCGTKPSEEVEVPLVEVYSLSVGSWKVCSGAGDSFPLEVRIEYSRCPSACLEGAIHFAAVHRSNWSVRLICSFDLGDEVFRTIALPKVHANSRTEIRTIVFRGLLSVLWHDESDHANKFCSIWIMKEYGVVDSWYKYVKVDLTGRIKRVLGVRKNGHILLEGDEPCHWELSSYDPGNKEIKKLGILGTIGHFHVDNYEENLILLDKTDARVSRRGGSRKRKDRCLIVPLAFQHRLLKELGDKVPASVKSKAEAKLKELKDAISSGSTQSVVELGQSLYSQSRAPGAEPAEGGANTGSTCLTGKAADEDGDVIDADFTESR</sequence>
<protein>
    <recommendedName>
        <fullName evidence="2">F-box associated beta-propeller type 3 domain-containing protein</fullName>
    </recommendedName>
</protein>
<gene>
    <name evidence="3" type="ORF">RHSIM_Rhsim11G0051800</name>
</gene>
<comment type="caution">
    <text evidence="3">The sequence shown here is derived from an EMBL/GenBank/DDBJ whole genome shotgun (WGS) entry which is preliminary data.</text>
</comment>
<dbReference type="Pfam" id="PF08268">
    <property type="entry name" value="FBA_3"/>
    <property type="match status" value="1"/>
</dbReference>
<dbReference type="NCBIfam" id="TIGR01640">
    <property type="entry name" value="F_box_assoc_1"/>
    <property type="match status" value="1"/>
</dbReference>
<dbReference type="InterPro" id="IPR013187">
    <property type="entry name" value="F-box-assoc_dom_typ3"/>
</dbReference>
<name>A0A834G6F1_RHOSS</name>
<proteinExistence type="predicted"/>
<evidence type="ECO:0000313" key="4">
    <source>
        <dbReference type="Proteomes" id="UP000626092"/>
    </source>
</evidence>
<dbReference type="PANTHER" id="PTHR31672">
    <property type="entry name" value="BNACNNG10540D PROTEIN"/>
    <property type="match status" value="1"/>
</dbReference>
<dbReference type="EMBL" id="WJXA01000011">
    <property type="protein sequence ID" value="KAF7126632.1"/>
    <property type="molecule type" value="Genomic_DNA"/>
</dbReference>
<evidence type="ECO:0000259" key="2">
    <source>
        <dbReference type="Pfam" id="PF08268"/>
    </source>
</evidence>